<dbReference type="FunFam" id="2.170.150.20:FF:000007">
    <property type="entry name" value="Protein cereblon"/>
    <property type="match status" value="1"/>
</dbReference>
<dbReference type="Gene3D" id="2.170.150.20">
    <property type="entry name" value="Peptide methionine sulfoxide reductase"/>
    <property type="match status" value="1"/>
</dbReference>
<evidence type="ECO:0000313" key="4">
    <source>
        <dbReference type="Proteomes" id="UP001160148"/>
    </source>
</evidence>
<dbReference type="Gene3D" id="2.30.130.40">
    <property type="entry name" value="LON domain-like"/>
    <property type="match status" value="1"/>
</dbReference>
<dbReference type="SUPFAM" id="SSF88697">
    <property type="entry name" value="PUA domain-like"/>
    <property type="match status" value="1"/>
</dbReference>
<reference evidence="3 4" key="1">
    <citation type="submission" date="2023-01" db="EMBL/GenBank/DDBJ databases">
        <authorList>
            <person name="Whitehead M."/>
        </authorList>
    </citation>
    <scope>NUCLEOTIDE SEQUENCE [LARGE SCALE GENOMIC DNA]</scope>
</reference>
<dbReference type="AlphaFoldDB" id="A0AAV0X694"/>
<dbReference type="InterPro" id="IPR015947">
    <property type="entry name" value="PUA-like_sf"/>
</dbReference>
<dbReference type="EMBL" id="CARXXK010000003">
    <property type="protein sequence ID" value="CAI6363448.1"/>
    <property type="molecule type" value="Genomic_DNA"/>
</dbReference>
<evidence type="ECO:0000256" key="1">
    <source>
        <dbReference type="SAM" id="MobiDB-lite"/>
    </source>
</evidence>
<name>A0AAV0X694_9HEMI</name>
<feature type="region of interest" description="Disordered" evidence="1">
    <location>
        <begin position="1"/>
        <end position="22"/>
    </location>
</feature>
<feature type="domain" description="CULT" evidence="2">
    <location>
        <begin position="304"/>
        <end position="417"/>
    </location>
</feature>
<proteinExistence type="predicted"/>
<sequence length="418" mass="48019">MNTQDTPNNFNSDGEDNDNPNRQVISNAVVQRRVQDRRVLTIPPALQFEIHLHQCLTASYKYCGAGHDKATAHKVYKEGVLHKLPIIFLKLNLMPGQILPIIARSIHVELILKYSIFRNSSFGVCYKLNTNERTFGTIAEVYEHPLEIGTSQPLQMKAIGYQRFEILKVKTFPESHEQSLGVAEIKIIPDITLTYPYNTLCLHPKKRNISHGEMFRKRDIWQTQWPDWVYKQFDVYELASRLSKKIKMLYKDVKISDDPCLLSFQVLYILDIFSQEQVSELLGIESTNLRLQYELQYWNKAQSLQKYLCAQSGCSAPVCNMNNVFPMSPEGPQSTYCNSWGIIHEMITVTKLDDDLDVISVGSPSTECCWFPGYKWTVILCPNCKSHLGWSYLADENLTITPRVFYGLSVRAITSIKD</sequence>
<keyword evidence="4" id="KW-1185">Reference proteome</keyword>
<dbReference type="Proteomes" id="UP001160148">
    <property type="component" value="Unassembled WGS sequence"/>
</dbReference>
<dbReference type="PROSITE" id="PS51788">
    <property type="entry name" value="CULT"/>
    <property type="match status" value="1"/>
</dbReference>
<dbReference type="InterPro" id="IPR046336">
    <property type="entry name" value="Lon_prtase_N_sf"/>
</dbReference>
<feature type="compositionally biased region" description="Polar residues" evidence="1">
    <location>
        <begin position="1"/>
        <end position="12"/>
    </location>
</feature>
<evidence type="ECO:0000259" key="2">
    <source>
        <dbReference type="PROSITE" id="PS51788"/>
    </source>
</evidence>
<dbReference type="SMART" id="SM00464">
    <property type="entry name" value="LON"/>
    <property type="match status" value="1"/>
</dbReference>
<gene>
    <name evidence="3" type="ORF">MEUPH1_LOCUS18393</name>
</gene>
<accession>A0AAV0X694</accession>
<organism evidence="3 4">
    <name type="scientific">Macrosiphum euphorbiae</name>
    <name type="common">potato aphid</name>
    <dbReference type="NCBI Taxonomy" id="13131"/>
    <lineage>
        <taxon>Eukaryota</taxon>
        <taxon>Metazoa</taxon>
        <taxon>Ecdysozoa</taxon>
        <taxon>Arthropoda</taxon>
        <taxon>Hexapoda</taxon>
        <taxon>Insecta</taxon>
        <taxon>Pterygota</taxon>
        <taxon>Neoptera</taxon>
        <taxon>Paraneoptera</taxon>
        <taxon>Hemiptera</taxon>
        <taxon>Sternorrhyncha</taxon>
        <taxon>Aphidomorpha</taxon>
        <taxon>Aphidoidea</taxon>
        <taxon>Aphididae</taxon>
        <taxon>Macrosiphini</taxon>
        <taxon>Macrosiphum</taxon>
    </lineage>
</organism>
<comment type="caution">
    <text evidence="3">The sequence shown here is derived from an EMBL/GenBank/DDBJ whole genome shotgun (WGS) entry which is preliminary data.</text>
</comment>
<dbReference type="InterPro" id="IPR003111">
    <property type="entry name" value="Lon_prtase_N"/>
</dbReference>
<dbReference type="CDD" id="cd15777">
    <property type="entry name" value="CRBN_C_like"/>
    <property type="match status" value="1"/>
</dbReference>
<evidence type="ECO:0000313" key="3">
    <source>
        <dbReference type="EMBL" id="CAI6363448.1"/>
    </source>
</evidence>
<protein>
    <recommendedName>
        <fullName evidence="2">CULT domain-containing protein</fullName>
    </recommendedName>
</protein>
<dbReference type="InterPro" id="IPR034750">
    <property type="entry name" value="CULT"/>
</dbReference>